<organism evidence="3 4">
    <name type="scientific">Pseudomonas fluorescens</name>
    <dbReference type="NCBI Taxonomy" id="294"/>
    <lineage>
        <taxon>Bacteria</taxon>
        <taxon>Pseudomonadati</taxon>
        <taxon>Pseudomonadota</taxon>
        <taxon>Gammaproteobacteria</taxon>
        <taxon>Pseudomonadales</taxon>
        <taxon>Pseudomonadaceae</taxon>
        <taxon>Pseudomonas</taxon>
    </lineage>
</organism>
<reference evidence="3 4" key="1">
    <citation type="submission" date="2019-09" db="EMBL/GenBank/DDBJ databases">
        <authorList>
            <person name="Chandra G."/>
            <person name="Truman W A."/>
        </authorList>
    </citation>
    <scope>NUCLEOTIDE SEQUENCE [LARGE SCALE GENOMIC DNA]</scope>
    <source>
        <strain evidence="3">PS631</strain>
    </source>
</reference>
<feature type="domain" description="Methyltransferase type 11" evidence="2">
    <location>
        <begin position="57"/>
        <end position="153"/>
    </location>
</feature>
<dbReference type="CDD" id="cd02440">
    <property type="entry name" value="AdoMet_MTases"/>
    <property type="match status" value="1"/>
</dbReference>
<dbReference type="InterPro" id="IPR029063">
    <property type="entry name" value="SAM-dependent_MTases_sf"/>
</dbReference>
<dbReference type="GO" id="GO:0032259">
    <property type="term" value="P:methylation"/>
    <property type="evidence" value="ECO:0007669"/>
    <property type="project" value="UniProtKB-KW"/>
</dbReference>
<sequence length="268" mass="30321">MKCSTEVMNTDRSLPFQGMSYPDLVAYMKQENTPPGADFTLDYWIENASIDGSSLLLDLACSTGFSSRYCYSKIGAIAEGIDLSHKAVEVANEKAKIIGANQNTYKAGDACQLPYADHTFTHVLGGCNFAFIQDRERSILECKRVLKDNGVLCVSNYFYLKTPPADIVDAVERSLGWRPNPSWDYDFWNDFYQKAGFTLGSQVKLGLEVKSESELYDSICSYIRNENECTSQLDASLQEPLIEHFYEVRKSLNEQRNYQGVAIQLWHK</sequence>
<keyword evidence="3" id="KW-0830">Ubiquinone</keyword>
<dbReference type="InterPro" id="IPR050447">
    <property type="entry name" value="Erg6_SMT_methyltransf"/>
</dbReference>
<evidence type="ECO:0000256" key="1">
    <source>
        <dbReference type="ARBA" id="ARBA00022679"/>
    </source>
</evidence>
<dbReference type="RefSeq" id="WP_191622779.1">
    <property type="nucleotide sequence ID" value="NZ_CABVHF010000013.1"/>
</dbReference>
<dbReference type="AlphaFoldDB" id="A0A5E6UY85"/>
<dbReference type="EC" id="2.1.1.163" evidence="3"/>
<dbReference type="SUPFAM" id="SSF53335">
    <property type="entry name" value="S-adenosyl-L-methionine-dependent methyltransferases"/>
    <property type="match status" value="1"/>
</dbReference>
<dbReference type="GO" id="GO:0043770">
    <property type="term" value="F:demethylmenaquinone methyltransferase activity"/>
    <property type="evidence" value="ECO:0007669"/>
    <property type="project" value="UniProtKB-EC"/>
</dbReference>
<keyword evidence="1 3" id="KW-0808">Transferase</keyword>
<dbReference type="PANTHER" id="PTHR44068:SF11">
    <property type="entry name" value="GERANYL DIPHOSPHATE 2-C-METHYLTRANSFERASE"/>
    <property type="match status" value="1"/>
</dbReference>
<dbReference type="InterPro" id="IPR013216">
    <property type="entry name" value="Methyltransf_11"/>
</dbReference>
<evidence type="ECO:0000313" key="3">
    <source>
        <dbReference type="EMBL" id="VVN05476.1"/>
    </source>
</evidence>
<evidence type="ECO:0000313" key="4">
    <source>
        <dbReference type="Proteomes" id="UP000399692"/>
    </source>
</evidence>
<dbReference type="GO" id="GO:0008757">
    <property type="term" value="F:S-adenosylmethionine-dependent methyltransferase activity"/>
    <property type="evidence" value="ECO:0007669"/>
    <property type="project" value="InterPro"/>
</dbReference>
<gene>
    <name evidence="3" type="primary">ubiE_2</name>
    <name evidence="3" type="ORF">PS631_03580</name>
</gene>
<keyword evidence="3" id="KW-0489">Methyltransferase</keyword>
<evidence type="ECO:0000259" key="2">
    <source>
        <dbReference type="Pfam" id="PF08241"/>
    </source>
</evidence>
<dbReference type="Gene3D" id="3.40.50.150">
    <property type="entry name" value="Vaccinia Virus protein VP39"/>
    <property type="match status" value="1"/>
</dbReference>
<name>A0A5E6UY85_PSEFL</name>
<dbReference type="Pfam" id="PF08241">
    <property type="entry name" value="Methyltransf_11"/>
    <property type="match status" value="1"/>
</dbReference>
<accession>A0A5E6UY85</accession>
<protein>
    <submittedName>
        <fullName evidence="3">Ubiquinone/menaquinone biosynthesis C-methyltransferase UbiE</fullName>
        <ecNumber evidence="3">2.1.1.163</ecNumber>
    </submittedName>
</protein>
<proteinExistence type="predicted"/>
<dbReference type="EMBL" id="CABVHF010000013">
    <property type="protein sequence ID" value="VVN05476.1"/>
    <property type="molecule type" value="Genomic_DNA"/>
</dbReference>
<dbReference type="Proteomes" id="UP000399692">
    <property type="component" value="Unassembled WGS sequence"/>
</dbReference>
<dbReference type="PANTHER" id="PTHR44068">
    <property type="entry name" value="ZGC:194242"/>
    <property type="match status" value="1"/>
</dbReference>